<dbReference type="Gene3D" id="1.10.10.410">
    <property type="match status" value="1"/>
</dbReference>
<dbReference type="PANTHER" id="PTHR28055">
    <property type="entry name" value="ALTERED INHERITANCE OF MITOCHONDRIA PROTEIN 41, MITOCHONDRIAL"/>
    <property type="match status" value="1"/>
</dbReference>
<proteinExistence type="predicted"/>
<dbReference type="GO" id="GO:0016884">
    <property type="term" value="F:carbon-nitrogen ligase activity, with glutamine as amido-N-donor"/>
    <property type="evidence" value="ECO:0007669"/>
    <property type="project" value="InterPro"/>
</dbReference>
<dbReference type="Proteomes" id="UP000019438">
    <property type="component" value="Chromosome"/>
</dbReference>
<dbReference type="KEGG" id="gbc:GbCGDNIH3_2287"/>
<evidence type="ECO:0000313" key="2">
    <source>
        <dbReference type="Proteomes" id="UP000019438"/>
    </source>
</evidence>
<dbReference type="InterPro" id="IPR023168">
    <property type="entry name" value="GatB_Yqey_C_2"/>
</dbReference>
<gene>
    <name evidence="1" type="ORF">GbCGDNIH3_2287</name>
</gene>
<reference evidence="2" key="1">
    <citation type="submission" date="2012-06" db="EMBL/GenBank/DDBJ databases">
        <title>Genome analysis of multiple Granulibacter bethesdensis isolates demonstrates substantial genome diversity.</title>
        <authorList>
            <person name="Greenberg D.E."/>
            <person name="Porcella S.F."/>
            <person name="Zarember K."/>
            <person name="Zelazny A.M."/>
            <person name="Bruno D."/>
            <person name="Martens C."/>
            <person name="Barbian K.D."/>
            <person name="Jaske E."/>
            <person name="Holland S.M."/>
        </authorList>
    </citation>
    <scope>NUCLEOTIDE SEQUENCE [LARGE SCALE GENOMIC DNA]</scope>
    <source>
        <strain evidence="2">CGDNIH3</strain>
    </source>
</reference>
<dbReference type="EMBL" id="CP003181">
    <property type="protein sequence ID" value="AHJ64190.1"/>
    <property type="molecule type" value="Genomic_DNA"/>
</dbReference>
<evidence type="ECO:0000313" key="1">
    <source>
        <dbReference type="EMBL" id="AHJ64190.1"/>
    </source>
</evidence>
<dbReference type="InterPro" id="IPR042184">
    <property type="entry name" value="YqeY/Aim41_N"/>
</dbReference>
<dbReference type="Gene3D" id="1.10.1510.10">
    <property type="entry name" value="Uncharacterised protein YqeY/AIM41 PF09424, N-terminal domain"/>
    <property type="match status" value="1"/>
</dbReference>
<organism evidence="1 2">
    <name type="scientific">Granulibacter bethesdensis</name>
    <dbReference type="NCBI Taxonomy" id="364410"/>
    <lineage>
        <taxon>Bacteria</taxon>
        <taxon>Pseudomonadati</taxon>
        <taxon>Pseudomonadota</taxon>
        <taxon>Alphaproteobacteria</taxon>
        <taxon>Acetobacterales</taxon>
        <taxon>Acetobacteraceae</taxon>
        <taxon>Granulibacter</taxon>
    </lineage>
</organism>
<protein>
    <submittedName>
        <fullName evidence="1">GatB/Yqey domain protein</fullName>
    </submittedName>
</protein>
<dbReference type="InterPro" id="IPR019004">
    <property type="entry name" value="YqeY/Aim41"/>
</dbReference>
<dbReference type="InterPro" id="IPR003789">
    <property type="entry name" value="Asn/Gln_tRNA_amidoTrase-B-like"/>
</dbReference>
<accession>A0AAN0VGY7</accession>
<dbReference type="AlphaFoldDB" id="A0AAN0VGY7"/>
<dbReference type="SUPFAM" id="SSF89095">
    <property type="entry name" value="GatB/YqeY motif"/>
    <property type="match status" value="1"/>
</dbReference>
<dbReference type="PANTHER" id="PTHR28055:SF1">
    <property type="entry name" value="ALTERED INHERITANCE OF MITOCHONDRIA PROTEIN 41, MITOCHONDRIAL"/>
    <property type="match status" value="1"/>
</dbReference>
<sequence>MPPDFGKSNTRWRPAMALRDDFMDQMKTAMKSGDTARVAAIRLIIARMKEQDIEARAKGETVDDTALQVMMRGMIKSRRESVTLYLQGNRPELAEKEEAEIAVIESFLPQAMDEAATASAVDAAIAESGAVGVKDMGKVMAVLRAKYAATIDMAAAGALVKARLNG</sequence>
<name>A0AAN0VGY7_9PROT</name>
<dbReference type="Pfam" id="PF09424">
    <property type="entry name" value="YqeY"/>
    <property type="match status" value="1"/>
</dbReference>